<dbReference type="RefSeq" id="WP_043664385.1">
    <property type="nucleotide sequence ID" value="NZ_JSEG01000011.1"/>
</dbReference>
<comment type="caution">
    <text evidence="3">The sequence shown here is derived from an EMBL/GenBank/DDBJ whole genome shotgun (WGS) entry which is preliminary data.</text>
</comment>
<feature type="region of interest" description="Disordered" evidence="1">
    <location>
        <begin position="591"/>
        <end position="616"/>
    </location>
</feature>
<dbReference type="Pfam" id="PF08757">
    <property type="entry name" value="CotH"/>
    <property type="match status" value="2"/>
</dbReference>
<keyword evidence="2" id="KW-0472">Membrane</keyword>
<dbReference type="AlphaFoldDB" id="A0A2S7F6I4"/>
<gene>
    <name evidence="3" type="ORF">AWN73_04925</name>
</gene>
<dbReference type="Proteomes" id="UP000238081">
    <property type="component" value="Unassembled WGS sequence"/>
</dbReference>
<feature type="region of interest" description="Disordered" evidence="1">
    <location>
        <begin position="202"/>
        <end position="307"/>
    </location>
</feature>
<dbReference type="PANTHER" id="PTHR40050">
    <property type="entry name" value="INNER SPORE COAT PROTEIN H"/>
    <property type="match status" value="1"/>
</dbReference>
<keyword evidence="2" id="KW-0812">Transmembrane</keyword>
<keyword evidence="2" id="KW-1133">Transmembrane helix</keyword>
<evidence type="ECO:0000313" key="3">
    <source>
        <dbReference type="EMBL" id="PPV12516.1"/>
    </source>
</evidence>
<sequence>MIKEKYQWYISIITIVLSIILVFTISSFSGKINSKSDKTKTLATVLDKERVTDINIDIDESDWQWLMDNASNEEYKSCNVTINGETYYNVGIRPKGNSSLSSVVSSEETDRYSFKIKFDKYVDGQTYNGMESIVLNNMIEDNTYMKEYISYDLYDFMGIAVPEMSYSNIKVNNENWGFYLAIEVIDERYLENNFGTTEGNLYKPETMGMGGGNNAKGGGGNPPAMGNGNPPDMNGGNRNNGMQNPADVKSGEQNMENQPPMDGESTGGQDNNMAPAGNDMNQEKNNNAGANQGNANKGQMGGPNSNKNVEGADFVYIDDEVSSYSIVRDSAVFKRTTDKDFEKVINMYKNLNDGTNLEEVLDVKEVLKYFAVNTYLVNLDSYSGAMYHNYYLYENNGVCQILPWDLNLSFGGFSGMGANGGNLGSGTSTIINFPIDNPVSGTLENMPLIGKLLEVDEYRELYHSYLKEIADEYFNSGYYAELVDNLDGLIKDYVKEDPTAFCTYEQYEASIPEMITFGEDRTKSILAQLNGEQSSTTYGNIESTINTSALSSKIGGGKAQGEKRSEKVLENNDVQNNNLEMNNYAVNEENDNNVDKKENTNQHNINNQNQGHPGMEQSASKMKEYLFTGGLFFIVIISMFCVNKFKRRKI</sequence>
<feature type="compositionally biased region" description="Low complexity" evidence="1">
    <location>
        <begin position="222"/>
        <end position="245"/>
    </location>
</feature>
<feature type="compositionally biased region" description="Low complexity" evidence="1">
    <location>
        <begin position="283"/>
        <end position="298"/>
    </location>
</feature>
<organism evidence="3 4">
    <name type="scientific">Clostridium butyricum</name>
    <dbReference type="NCBI Taxonomy" id="1492"/>
    <lineage>
        <taxon>Bacteria</taxon>
        <taxon>Bacillati</taxon>
        <taxon>Bacillota</taxon>
        <taxon>Clostridia</taxon>
        <taxon>Eubacteriales</taxon>
        <taxon>Clostridiaceae</taxon>
        <taxon>Clostridium</taxon>
    </lineage>
</organism>
<evidence type="ECO:0000313" key="4">
    <source>
        <dbReference type="Proteomes" id="UP000238081"/>
    </source>
</evidence>
<evidence type="ECO:0000256" key="1">
    <source>
        <dbReference type="SAM" id="MobiDB-lite"/>
    </source>
</evidence>
<reference evidence="3 4" key="1">
    <citation type="submission" date="2016-01" db="EMBL/GenBank/DDBJ databases">
        <title>Characterization of the Clostridium difficile lineages that are prevalent in Hong Kong and China.</title>
        <authorList>
            <person name="Kwok J.S.-L."/>
            <person name="Lam W.-Y."/>
            <person name="Ip M."/>
            <person name="Chan T.-F."/>
            <person name="Hawkey P.M."/>
            <person name="Tsui S.K.-W."/>
        </authorList>
    </citation>
    <scope>NUCLEOTIDE SEQUENCE [LARGE SCALE GENOMIC DNA]</scope>
    <source>
        <strain evidence="3 4">300064</strain>
    </source>
</reference>
<proteinExistence type="predicted"/>
<evidence type="ECO:0000256" key="2">
    <source>
        <dbReference type="SAM" id="Phobius"/>
    </source>
</evidence>
<keyword evidence="3" id="KW-0167">Capsid protein</keyword>
<accession>A0A2S7F6I4</accession>
<protein>
    <submittedName>
        <fullName evidence="3">Spore coat protein CotH</fullName>
    </submittedName>
</protein>
<keyword evidence="3" id="KW-0946">Virion</keyword>
<dbReference type="InterPro" id="IPR014867">
    <property type="entry name" value="Spore_coat_CotH_CotH2/3/7"/>
</dbReference>
<feature type="compositionally biased region" description="Gly residues" evidence="1">
    <location>
        <begin position="208"/>
        <end position="221"/>
    </location>
</feature>
<feature type="transmembrane region" description="Helical" evidence="2">
    <location>
        <begin position="7"/>
        <end position="28"/>
    </location>
</feature>
<feature type="transmembrane region" description="Helical" evidence="2">
    <location>
        <begin position="625"/>
        <end position="642"/>
    </location>
</feature>
<name>A0A2S7F6I4_CLOBU</name>
<feature type="compositionally biased region" description="Low complexity" evidence="1">
    <location>
        <begin position="601"/>
        <end position="610"/>
    </location>
</feature>
<dbReference type="PANTHER" id="PTHR40050:SF1">
    <property type="entry name" value="INNER SPORE COAT PROTEIN H"/>
    <property type="match status" value="1"/>
</dbReference>
<dbReference type="EMBL" id="LRDH01000140">
    <property type="protein sequence ID" value="PPV12516.1"/>
    <property type="molecule type" value="Genomic_DNA"/>
</dbReference>